<dbReference type="GO" id="GO:0005634">
    <property type="term" value="C:nucleus"/>
    <property type="evidence" value="ECO:0007669"/>
    <property type="project" value="TreeGrafter"/>
</dbReference>
<accession>A0AAF0F813</accession>
<dbReference type="CDD" id="cd00009">
    <property type="entry name" value="AAA"/>
    <property type="match status" value="1"/>
</dbReference>
<dbReference type="InterPro" id="IPR049945">
    <property type="entry name" value="AAA_22"/>
</dbReference>
<keyword evidence="2" id="KW-0235">DNA replication</keyword>
<keyword evidence="6" id="KW-1185">Reference proteome</keyword>
<comment type="similarity">
    <text evidence="1">Belongs to the CDC6/cdc18 family.</text>
</comment>
<evidence type="ECO:0000313" key="6">
    <source>
        <dbReference type="Proteomes" id="UP001217754"/>
    </source>
</evidence>
<dbReference type="GO" id="GO:0006270">
    <property type="term" value="P:DNA replication initiation"/>
    <property type="evidence" value="ECO:0007669"/>
    <property type="project" value="TreeGrafter"/>
</dbReference>
<dbReference type="InterPro" id="IPR027417">
    <property type="entry name" value="P-loop_NTPase"/>
</dbReference>
<evidence type="ECO:0000313" key="5">
    <source>
        <dbReference type="EMBL" id="WFD39982.1"/>
    </source>
</evidence>
<dbReference type="Proteomes" id="UP001217754">
    <property type="component" value="Chromosome 5"/>
</dbReference>
<dbReference type="SUPFAM" id="SSF52540">
    <property type="entry name" value="P-loop containing nucleoside triphosphate hydrolases"/>
    <property type="match status" value="1"/>
</dbReference>
<name>A0AAF0F813_9BASI</name>
<feature type="domain" description="AAA+ ATPase" evidence="4">
    <location>
        <begin position="258"/>
        <end position="428"/>
    </location>
</feature>
<dbReference type="PANTHER" id="PTHR10763">
    <property type="entry name" value="CELL DIVISION CONTROL PROTEIN 6-RELATED"/>
    <property type="match status" value="1"/>
</dbReference>
<dbReference type="AlphaFoldDB" id="A0AAF0F813"/>
<protein>
    <submittedName>
        <fullName evidence="5">AAA ATPase</fullName>
    </submittedName>
</protein>
<dbReference type="GO" id="GO:0033314">
    <property type="term" value="P:mitotic DNA replication checkpoint signaling"/>
    <property type="evidence" value="ECO:0007669"/>
    <property type="project" value="TreeGrafter"/>
</dbReference>
<evidence type="ECO:0000259" key="4">
    <source>
        <dbReference type="SMART" id="SM00382"/>
    </source>
</evidence>
<dbReference type="Pfam" id="PF13401">
    <property type="entry name" value="AAA_22"/>
    <property type="match status" value="1"/>
</dbReference>
<evidence type="ECO:0000256" key="2">
    <source>
        <dbReference type="ARBA" id="ARBA00022705"/>
    </source>
</evidence>
<dbReference type="Gene3D" id="3.40.50.300">
    <property type="entry name" value="P-loop containing nucleotide triphosphate hydrolases"/>
    <property type="match status" value="1"/>
</dbReference>
<dbReference type="GO" id="GO:0003688">
    <property type="term" value="F:DNA replication origin binding"/>
    <property type="evidence" value="ECO:0007669"/>
    <property type="project" value="TreeGrafter"/>
</dbReference>
<dbReference type="InterPro" id="IPR003593">
    <property type="entry name" value="AAA+_ATPase"/>
</dbReference>
<feature type="region of interest" description="Disordered" evidence="3">
    <location>
        <begin position="1"/>
        <end position="189"/>
    </location>
</feature>
<dbReference type="GO" id="GO:0016887">
    <property type="term" value="F:ATP hydrolysis activity"/>
    <property type="evidence" value="ECO:0007669"/>
    <property type="project" value="InterPro"/>
</dbReference>
<gene>
    <name evidence="5" type="primary">CDC6</name>
    <name evidence="5" type="ORF">MJAP1_002964</name>
</gene>
<sequence length="701" mass="75923">MTVAQSRAPLGATQVLPSTTASSDKMGGARPRTRAAAREEERQKSGPEPPARPAQRLKHTCPSDSDEDERPPRRTSARLGGCAGAPPRTRRRVDDNKENIAPVRSVTPGVLREEAQVRRAGRAFGSAIAMRTRARARETDEEEETQDEAARDEEKDEPQAAVSLPTPPRTPSRVRHADFSTTPSSSETAHSTLFDLGSASSAATTPATTPTKNTPSLYAQARALLRDGAEAPLVGRERERSILHTFLDGWLRADAPATSGCLYISGMPGTGKTALVRSVLAERAGAQVQTALINCVGLSHPHQVASEILAVLGVPRSDDAGRDLEILEAELERRAQHELIIVLDELDHLLHTRVHQNVLYRLFCLPSRVRPSARVGLIGIANSLDLTERFVPLLSSRGVQPEQMQFQPMGAADVCAVVHGRMDMLGIDAPLFSRPALELLARKLTAVSGDLRRALDTCRQALDLAEAEQASKGLSDTVRVQPQHILRVLSHMAGHAQIARVRALGVHAKLLLLAWVTIQERAAAQLNPSTVDGGVRIAELETAYHAMLHDDAGFVSPLETSELLDVLDRLEAQGLIRIYAEATGGSAPQAFSKCGGSRSGTPVRRVSPSGKRAAAKQLLGTNRRVVPSLDRDSIVKALTTRGEAHDEQHTPTVVEAMCRLLRHAQDRVARATLWRVEQPEREHIRNEELGGGRSALPTIPL</sequence>
<proteinExistence type="inferred from homology"/>
<dbReference type="GeneID" id="85226615"/>
<feature type="compositionally biased region" description="Basic and acidic residues" evidence="3">
    <location>
        <begin position="36"/>
        <end position="45"/>
    </location>
</feature>
<dbReference type="EMBL" id="CP119962">
    <property type="protein sequence ID" value="WFD39982.1"/>
    <property type="molecule type" value="Genomic_DNA"/>
</dbReference>
<feature type="compositionally biased region" description="Polar residues" evidence="3">
    <location>
        <begin position="179"/>
        <end position="189"/>
    </location>
</feature>
<dbReference type="PANTHER" id="PTHR10763:SF26">
    <property type="entry name" value="CELL DIVISION CONTROL PROTEIN 6 HOMOLOG"/>
    <property type="match status" value="1"/>
</dbReference>
<dbReference type="RefSeq" id="XP_060122879.1">
    <property type="nucleotide sequence ID" value="XM_060266896.1"/>
</dbReference>
<dbReference type="Gene3D" id="1.10.8.60">
    <property type="match status" value="1"/>
</dbReference>
<organism evidence="5 6">
    <name type="scientific">Malassezia japonica</name>
    <dbReference type="NCBI Taxonomy" id="223818"/>
    <lineage>
        <taxon>Eukaryota</taxon>
        <taxon>Fungi</taxon>
        <taxon>Dikarya</taxon>
        <taxon>Basidiomycota</taxon>
        <taxon>Ustilaginomycotina</taxon>
        <taxon>Malasseziomycetes</taxon>
        <taxon>Malasseziales</taxon>
        <taxon>Malasseziaceae</taxon>
        <taxon>Malassezia</taxon>
    </lineage>
</organism>
<dbReference type="SMART" id="SM00382">
    <property type="entry name" value="AAA"/>
    <property type="match status" value="1"/>
</dbReference>
<dbReference type="InterPro" id="IPR050311">
    <property type="entry name" value="ORC1/CDC6"/>
</dbReference>
<reference evidence="5" key="1">
    <citation type="submission" date="2023-03" db="EMBL/GenBank/DDBJ databases">
        <title>Mating type loci evolution in Malassezia.</title>
        <authorList>
            <person name="Coelho M.A."/>
        </authorList>
    </citation>
    <scope>NUCLEOTIDE SEQUENCE</scope>
    <source>
        <strain evidence="5">CBS 9431</strain>
    </source>
</reference>
<evidence type="ECO:0000256" key="3">
    <source>
        <dbReference type="SAM" id="MobiDB-lite"/>
    </source>
</evidence>
<evidence type="ECO:0000256" key="1">
    <source>
        <dbReference type="ARBA" id="ARBA00006184"/>
    </source>
</evidence>